<protein>
    <submittedName>
        <fullName evidence="1">Uncharacterized protein</fullName>
    </submittedName>
</protein>
<accession>A0ACC1YW10</accession>
<keyword evidence="2" id="KW-1185">Reference proteome</keyword>
<evidence type="ECO:0000313" key="2">
    <source>
        <dbReference type="Proteomes" id="UP001164539"/>
    </source>
</evidence>
<gene>
    <name evidence="1" type="ORF">OWV82_000489</name>
</gene>
<reference evidence="1 2" key="1">
    <citation type="journal article" date="2023" name="Science">
        <title>Complex scaffold remodeling in plant triterpene biosynthesis.</title>
        <authorList>
            <person name="De La Pena R."/>
            <person name="Hodgson H."/>
            <person name="Liu J.C."/>
            <person name="Stephenson M.J."/>
            <person name="Martin A.C."/>
            <person name="Owen C."/>
            <person name="Harkess A."/>
            <person name="Leebens-Mack J."/>
            <person name="Jimenez L.E."/>
            <person name="Osbourn A."/>
            <person name="Sattely E.S."/>
        </authorList>
    </citation>
    <scope>NUCLEOTIDE SEQUENCE [LARGE SCALE GENOMIC DNA]</scope>
    <source>
        <strain evidence="2">cv. JPN11</strain>
        <tissue evidence="1">Leaf</tissue>
    </source>
</reference>
<dbReference type="EMBL" id="CM051394">
    <property type="protein sequence ID" value="KAJ4727382.1"/>
    <property type="molecule type" value="Genomic_DNA"/>
</dbReference>
<comment type="caution">
    <text evidence="1">The sequence shown here is derived from an EMBL/GenBank/DDBJ whole genome shotgun (WGS) entry which is preliminary data.</text>
</comment>
<evidence type="ECO:0000313" key="1">
    <source>
        <dbReference type="EMBL" id="KAJ4727382.1"/>
    </source>
</evidence>
<name>A0ACC1YW10_MELAZ</name>
<sequence length="160" mass="18090">MGFSGTCSRKVDGITPAIQEGLNVITHLPVVTANWYSVESRRDILPVLRKIMKLKAHKDLPQANATRYVSWISNSEQLMSPNRTLFQKNKTAQLTIPTNFGIRFIMIAPALFPVMITVSSTERTQEHPAGSFIFSRSQRLNRRQLIHDLSGLFLMPGRQP</sequence>
<dbReference type="Proteomes" id="UP001164539">
    <property type="component" value="Chromosome 1"/>
</dbReference>
<organism evidence="1 2">
    <name type="scientific">Melia azedarach</name>
    <name type="common">Chinaberry tree</name>
    <dbReference type="NCBI Taxonomy" id="155640"/>
    <lineage>
        <taxon>Eukaryota</taxon>
        <taxon>Viridiplantae</taxon>
        <taxon>Streptophyta</taxon>
        <taxon>Embryophyta</taxon>
        <taxon>Tracheophyta</taxon>
        <taxon>Spermatophyta</taxon>
        <taxon>Magnoliopsida</taxon>
        <taxon>eudicotyledons</taxon>
        <taxon>Gunneridae</taxon>
        <taxon>Pentapetalae</taxon>
        <taxon>rosids</taxon>
        <taxon>malvids</taxon>
        <taxon>Sapindales</taxon>
        <taxon>Meliaceae</taxon>
        <taxon>Melia</taxon>
    </lineage>
</organism>
<proteinExistence type="predicted"/>